<reference evidence="2 3" key="1">
    <citation type="submission" date="2019-05" db="EMBL/GenBank/DDBJ databases">
        <title>Another draft genome of Portunus trituberculatus and its Hox gene families provides insights of decapod evolution.</title>
        <authorList>
            <person name="Jeong J.-H."/>
            <person name="Song I."/>
            <person name="Kim S."/>
            <person name="Choi T."/>
            <person name="Kim D."/>
            <person name="Ryu S."/>
            <person name="Kim W."/>
        </authorList>
    </citation>
    <scope>NUCLEOTIDE SEQUENCE [LARGE SCALE GENOMIC DNA]</scope>
    <source>
        <tissue evidence="2">Muscle</tissue>
    </source>
</reference>
<evidence type="ECO:0000313" key="3">
    <source>
        <dbReference type="Proteomes" id="UP000324222"/>
    </source>
</evidence>
<evidence type="ECO:0000313" key="2">
    <source>
        <dbReference type="EMBL" id="MPC75205.1"/>
    </source>
</evidence>
<name>A0A5B7HZA2_PORTR</name>
<feature type="compositionally biased region" description="Basic and acidic residues" evidence="1">
    <location>
        <begin position="91"/>
        <end position="100"/>
    </location>
</feature>
<evidence type="ECO:0000256" key="1">
    <source>
        <dbReference type="SAM" id="MobiDB-lite"/>
    </source>
</evidence>
<feature type="region of interest" description="Disordered" evidence="1">
    <location>
        <begin position="1"/>
        <end position="23"/>
    </location>
</feature>
<dbReference type="AlphaFoldDB" id="A0A5B7HZA2"/>
<accession>A0A5B7HZA2</accession>
<comment type="caution">
    <text evidence="2">The sequence shown here is derived from an EMBL/GenBank/DDBJ whole genome shotgun (WGS) entry which is preliminary data.</text>
</comment>
<protein>
    <submittedName>
        <fullName evidence="2">Uncharacterized protein</fullName>
    </submittedName>
</protein>
<dbReference type="Proteomes" id="UP000324222">
    <property type="component" value="Unassembled WGS sequence"/>
</dbReference>
<gene>
    <name evidence="2" type="ORF">E2C01_069589</name>
</gene>
<dbReference type="EMBL" id="VSRR010040593">
    <property type="protein sequence ID" value="MPC75205.1"/>
    <property type="molecule type" value="Genomic_DNA"/>
</dbReference>
<organism evidence="2 3">
    <name type="scientific">Portunus trituberculatus</name>
    <name type="common">Swimming crab</name>
    <name type="synonym">Neptunus trituberculatus</name>
    <dbReference type="NCBI Taxonomy" id="210409"/>
    <lineage>
        <taxon>Eukaryota</taxon>
        <taxon>Metazoa</taxon>
        <taxon>Ecdysozoa</taxon>
        <taxon>Arthropoda</taxon>
        <taxon>Crustacea</taxon>
        <taxon>Multicrustacea</taxon>
        <taxon>Malacostraca</taxon>
        <taxon>Eumalacostraca</taxon>
        <taxon>Eucarida</taxon>
        <taxon>Decapoda</taxon>
        <taxon>Pleocyemata</taxon>
        <taxon>Brachyura</taxon>
        <taxon>Eubrachyura</taxon>
        <taxon>Portunoidea</taxon>
        <taxon>Portunidae</taxon>
        <taxon>Portuninae</taxon>
        <taxon>Portunus</taxon>
    </lineage>
</organism>
<keyword evidence="3" id="KW-1185">Reference proteome</keyword>
<proteinExistence type="predicted"/>
<sequence>MSVPRLSDSRDFSPYSSSAEWADEDKISSALSEAYVEGPAVGRLAGVTGMACLTGLKNEAMHRSFPRLKDHLCPSFVPPEAKGQQGPRLPTRKEGSRENDQLMRQMKWVTHWPSVKQVTYFLQTCHLKLMTQL</sequence>
<feature type="region of interest" description="Disordered" evidence="1">
    <location>
        <begin position="76"/>
        <end position="100"/>
    </location>
</feature>